<reference evidence="5 6" key="1">
    <citation type="journal article" date="2014" name="Genome Biol. Evol.">
        <title>The secreted proteins of Achlya hypogyna and Thraustotheca clavata identify the ancestral oomycete secretome and reveal gene acquisitions by horizontal gene transfer.</title>
        <authorList>
            <person name="Misner I."/>
            <person name="Blouin N."/>
            <person name="Leonard G."/>
            <person name="Richards T.A."/>
            <person name="Lane C.E."/>
        </authorList>
    </citation>
    <scope>NUCLEOTIDE SEQUENCE [LARGE SCALE GENOMIC DNA]</scope>
    <source>
        <strain evidence="5 6">ATCC 48635</strain>
    </source>
</reference>
<dbReference type="SUPFAM" id="SSF56112">
    <property type="entry name" value="Protein kinase-like (PK-like)"/>
    <property type="match status" value="1"/>
</dbReference>
<dbReference type="InterPro" id="IPR032675">
    <property type="entry name" value="LRR_dom_sf"/>
</dbReference>
<dbReference type="InterPro" id="IPR051681">
    <property type="entry name" value="Ser/Thr_Kinases-Pseudokinases"/>
</dbReference>
<evidence type="ECO:0000259" key="4">
    <source>
        <dbReference type="PROSITE" id="PS50011"/>
    </source>
</evidence>
<evidence type="ECO:0000256" key="1">
    <source>
        <dbReference type="ARBA" id="ARBA00022614"/>
    </source>
</evidence>
<dbReference type="PANTHER" id="PTHR44329:SF214">
    <property type="entry name" value="PROTEIN KINASE DOMAIN-CONTAINING PROTEIN"/>
    <property type="match status" value="1"/>
</dbReference>
<dbReference type="Gene3D" id="3.30.200.20">
    <property type="entry name" value="Phosphorylase Kinase, domain 1"/>
    <property type="match status" value="1"/>
</dbReference>
<dbReference type="InterPro" id="IPR000719">
    <property type="entry name" value="Prot_kinase_dom"/>
</dbReference>
<dbReference type="PROSITE" id="PS00108">
    <property type="entry name" value="PROTEIN_KINASE_ST"/>
    <property type="match status" value="1"/>
</dbReference>
<dbReference type="Pfam" id="PF00069">
    <property type="entry name" value="Pkinase"/>
    <property type="match status" value="1"/>
</dbReference>
<evidence type="ECO:0000256" key="3">
    <source>
        <dbReference type="SAM" id="Phobius"/>
    </source>
</evidence>
<dbReference type="Gene3D" id="3.80.10.10">
    <property type="entry name" value="Ribonuclease Inhibitor"/>
    <property type="match status" value="1"/>
</dbReference>
<dbReference type="InterPro" id="IPR001611">
    <property type="entry name" value="Leu-rich_rpt"/>
</dbReference>
<proteinExistence type="predicted"/>
<dbReference type="SUPFAM" id="SSF52058">
    <property type="entry name" value="L domain-like"/>
    <property type="match status" value="1"/>
</dbReference>
<gene>
    <name evidence="5" type="ORF">ACHHYP_03166</name>
</gene>
<keyword evidence="1" id="KW-0433">Leucine-rich repeat</keyword>
<protein>
    <submittedName>
        <fullName evidence="5">Protein kinase</fullName>
    </submittedName>
</protein>
<dbReference type="PANTHER" id="PTHR44329">
    <property type="entry name" value="SERINE/THREONINE-PROTEIN KINASE TNNI3K-RELATED"/>
    <property type="match status" value="1"/>
</dbReference>
<dbReference type="Proteomes" id="UP000243579">
    <property type="component" value="Unassembled WGS sequence"/>
</dbReference>
<sequence>MSSLAPCALGRTVLAAGKDCPAKCQNGETDACVLYAVKSDCVSSPNTVVGNCTTEDQFPLQGPTECELTYTCPNVISVGQKAYWNFYVADRILSTLPQFAGAPIDELASLGSSSDKFASVLGFQLTGNGFTQPKGVMRTIKYPATFFGSYTQLTQLYLVNMNVSGPLGGGATGKLPPNLKSLSIANGGLATLPADIATIKTLVMLNMTDNNLVTFPSEAAGGVVSLYLAGNLLTNLTSVPPKVQTLDLSRNNFTTIPKAIFSSDVKSLLMSNNGIANVVLSEVETSFLAKLKFFDADFTAPSCPPGSGPDPSRLPNTKAQFCYAGVKGPSDESSSSLSSVAIALIVLGCVVVAAVAAFFICRRRRGTDGRGSKVGRRTSLGTAGTGDTYNHYVSADSNYRDTASLGLLSDPELLGVRIDYQEVQELQLISRGGFGEVWSGIYLGRPVAIKRLLPEKRTWDDAMNFAMEIKMMARLNHPKIVEFIGAAWSNALSIQAICEYMNCGDLKSLLDRSSKNDSGGAMLTWANIKLHLAIDVADALVYLHSLNPKFIHRDLKSRNILIDADNGAKLSDFGISRNRNLEETMTAGVGTCRWMAPEVIQGAHYDEAVDVYSFGCVLSEMDTCNVPYFDATHTNGSKLQDHAIMSGVVQGTLKPSFTKDCPKEIVAIAIACLETDPKKRPTSTQLAYLLRKYRKESERLNDTNSN</sequence>
<dbReference type="OrthoDB" id="4062651at2759"/>
<keyword evidence="3" id="KW-1133">Transmembrane helix</keyword>
<feature type="domain" description="Protein kinase" evidence="4">
    <location>
        <begin position="423"/>
        <end position="694"/>
    </location>
</feature>
<keyword evidence="6" id="KW-1185">Reference proteome</keyword>
<feature type="transmembrane region" description="Helical" evidence="3">
    <location>
        <begin position="340"/>
        <end position="361"/>
    </location>
</feature>
<name>A0A1V9Z4I7_ACHHY</name>
<dbReference type="Pfam" id="PF00560">
    <property type="entry name" value="LRR_1"/>
    <property type="match status" value="1"/>
</dbReference>
<keyword evidence="3" id="KW-0812">Transmembrane</keyword>
<evidence type="ECO:0000313" key="6">
    <source>
        <dbReference type="Proteomes" id="UP000243579"/>
    </source>
</evidence>
<dbReference type="InterPro" id="IPR011009">
    <property type="entry name" value="Kinase-like_dom_sf"/>
</dbReference>
<dbReference type="PROSITE" id="PS50011">
    <property type="entry name" value="PROTEIN_KINASE_DOM"/>
    <property type="match status" value="1"/>
</dbReference>
<dbReference type="SMART" id="SM00220">
    <property type="entry name" value="S_TKc"/>
    <property type="match status" value="1"/>
</dbReference>
<dbReference type="Gene3D" id="1.10.510.10">
    <property type="entry name" value="Transferase(Phosphotransferase) domain 1"/>
    <property type="match status" value="1"/>
</dbReference>
<accession>A0A1V9Z4I7</accession>
<dbReference type="GO" id="GO:0004674">
    <property type="term" value="F:protein serine/threonine kinase activity"/>
    <property type="evidence" value="ECO:0007669"/>
    <property type="project" value="TreeGrafter"/>
</dbReference>
<keyword evidence="3" id="KW-0472">Membrane</keyword>
<organism evidence="5 6">
    <name type="scientific">Achlya hypogyna</name>
    <name type="common">Oomycete</name>
    <name type="synonym">Protoachlya hypogyna</name>
    <dbReference type="NCBI Taxonomy" id="1202772"/>
    <lineage>
        <taxon>Eukaryota</taxon>
        <taxon>Sar</taxon>
        <taxon>Stramenopiles</taxon>
        <taxon>Oomycota</taxon>
        <taxon>Saprolegniomycetes</taxon>
        <taxon>Saprolegniales</taxon>
        <taxon>Achlyaceae</taxon>
        <taxon>Achlya</taxon>
    </lineage>
</organism>
<evidence type="ECO:0000256" key="2">
    <source>
        <dbReference type="ARBA" id="ARBA00022737"/>
    </source>
</evidence>
<comment type="caution">
    <text evidence="5">The sequence shown here is derived from an EMBL/GenBank/DDBJ whole genome shotgun (WGS) entry which is preliminary data.</text>
</comment>
<keyword evidence="5" id="KW-0808">Transferase</keyword>
<dbReference type="GO" id="GO:0005524">
    <property type="term" value="F:ATP binding"/>
    <property type="evidence" value="ECO:0007669"/>
    <property type="project" value="InterPro"/>
</dbReference>
<dbReference type="InterPro" id="IPR008271">
    <property type="entry name" value="Ser/Thr_kinase_AS"/>
</dbReference>
<dbReference type="CDD" id="cd13999">
    <property type="entry name" value="STKc_MAP3K-like"/>
    <property type="match status" value="1"/>
</dbReference>
<evidence type="ECO:0000313" key="5">
    <source>
        <dbReference type="EMBL" id="OQR92827.1"/>
    </source>
</evidence>
<dbReference type="AlphaFoldDB" id="A0A1V9Z4I7"/>
<dbReference type="STRING" id="1202772.A0A1V9Z4I7"/>
<keyword evidence="5" id="KW-0418">Kinase</keyword>
<dbReference type="EMBL" id="JNBR01000440">
    <property type="protein sequence ID" value="OQR92827.1"/>
    <property type="molecule type" value="Genomic_DNA"/>
</dbReference>
<keyword evidence="2" id="KW-0677">Repeat</keyword>